<feature type="domain" description="DUF7708" evidence="3">
    <location>
        <begin position="75"/>
        <end position="220"/>
    </location>
</feature>
<evidence type="ECO:0000313" key="5">
    <source>
        <dbReference type="Proteomes" id="UP000799757"/>
    </source>
</evidence>
<sequence>MASHWYLAPRLSANTPDPAISAFEEGLQIFKTKLTADPKKRARTLKAAKLQDVLDEVLNAQSQYASKKTGTKTQKCIVAFSNKVHYYGKVLDVMVQHHPEYASLAWGAMKIVFSSILEHEKIGTIVIDAMCDVGDALSQVDLAETLYPTPKMKQTIALLYSYIIKFLLRALDWYETGTLSRTLQSITRPAALRYDDLIHDIQKAIGRVSDLSLAGSQAEQRDMHDKLREVLDQQTKMRAELYRFEDMQRKIENLTRLIQETNARQIRSEEKLLSYMQQATIMNQNITASQVDIRHTLSDIQLTQALTFISTACPVNPKASYQHALLIRKTRKFSTRTKCSPFWTSPILHTWDTSNSTSLITLKATYHDRLNVGDFCTNMIEQLLQSRVAVLWILKSQGPPHTIFDILKSLIYQTLSLDQAAHTDTTMSFHIRKFQSAHSVQDYTGIFGELLERFDRVYLIIDTAAVSDGSKLECRKMLKSLPEELADHGAKTLMKVMFIDYRPGGLAGQDDSEKVLRIGRTAQRKSKRVPTRPLQGKAGRAR</sequence>
<gene>
    <name evidence="4" type="ORF">K505DRAFT_376150</name>
</gene>
<proteinExistence type="predicted"/>
<dbReference type="OrthoDB" id="61900at2759"/>
<protein>
    <recommendedName>
        <fullName evidence="3">DUF7708 domain-containing protein</fullName>
    </recommendedName>
</protein>
<evidence type="ECO:0000256" key="1">
    <source>
        <dbReference type="SAM" id="Coils"/>
    </source>
</evidence>
<dbReference type="Proteomes" id="UP000799757">
    <property type="component" value="Unassembled WGS sequence"/>
</dbReference>
<dbReference type="InterPro" id="IPR056125">
    <property type="entry name" value="DUF7708"/>
</dbReference>
<name>A0A6A6X8F5_9PLEO</name>
<keyword evidence="5" id="KW-1185">Reference proteome</keyword>
<feature type="coiled-coil region" evidence="1">
    <location>
        <begin position="244"/>
        <end position="271"/>
    </location>
</feature>
<accession>A0A6A6X8F5</accession>
<dbReference type="EMBL" id="MU001977">
    <property type="protein sequence ID" value="KAF2792275.1"/>
    <property type="molecule type" value="Genomic_DNA"/>
</dbReference>
<reference evidence="4" key="1">
    <citation type="journal article" date="2020" name="Stud. Mycol.">
        <title>101 Dothideomycetes genomes: a test case for predicting lifestyles and emergence of pathogens.</title>
        <authorList>
            <person name="Haridas S."/>
            <person name="Albert R."/>
            <person name="Binder M."/>
            <person name="Bloem J."/>
            <person name="Labutti K."/>
            <person name="Salamov A."/>
            <person name="Andreopoulos B."/>
            <person name="Baker S."/>
            <person name="Barry K."/>
            <person name="Bills G."/>
            <person name="Bluhm B."/>
            <person name="Cannon C."/>
            <person name="Castanera R."/>
            <person name="Culley D."/>
            <person name="Daum C."/>
            <person name="Ezra D."/>
            <person name="Gonzalez J."/>
            <person name="Henrissat B."/>
            <person name="Kuo A."/>
            <person name="Liang C."/>
            <person name="Lipzen A."/>
            <person name="Lutzoni F."/>
            <person name="Magnuson J."/>
            <person name="Mondo S."/>
            <person name="Nolan M."/>
            <person name="Ohm R."/>
            <person name="Pangilinan J."/>
            <person name="Park H.-J."/>
            <person name="Ramirez L."/>
            <person name="Alfaro M."/>
            <person name="Sun H."/>
            <person name="Tritt A."/>
            <person name="Yoshinaga Y."/>
            <person name="Zwiers L.-H."/>
            <person name="Turgeon B."/>
            <person name="Goodwin S."/>
            <person name="Spatafora J."/>
            <person name="Crous P."/>
            <person name="Grigoriev I."/>
        </authorList>
    </citation>
    <scope>NUCLEOTIDE SEQUENCE</scope>
    <source>
        <strain evidence="4">CBS 109.77</strain>
    </source>
</reference>
<evidence type="ECO:0000256" key="2">
    <source>
        <dbReference type="SAM" id="MobiDB-lite"/>
    </source>
</evidence>
<keyword evidence="1" id="KW-0175">Coiled coil</keyword>
<feature type="region of interest" description="Disordered" evidence="2">
    <location>
        <begin position="519"/>
        <end position="542"/>
    </location>
</feature>
<evidence type="ECO:0000259" key="3">
    <source>
        <dbReference type="Pfam" id="PF24809"/>
    </source>
</evidence>
<evidence type="ECO:0000313" key="4">
    <source>
        <dbReference type="EMBL" id="KAF2792275.1"/>
    </source>
</evidence>
<dbReference type="Pfam" id="PF24809">
    <property type="entry name" value="DUF7708"/>
    <property type="match status" value="1"/>
</dbReference>
<dbReference type="AlphaFoldDB" id="A0A6A6X8F5"/>
<organism evidence="4 5">
    <name type="scientific">Melanomma pulvis-pyrius CBS 109.77</name>
    <dbReference type="NCBI Taxonomy" id="1314802"/>
    <lineage>
        <taxon>Eukaryota</taxon>
        <taxon>Fungi</taxon>
        <taxon>Dikarya</taxon>
        <taxon>Ascomycota</taxon>
        <taxon>Pezizomycotina</taxon>
        <taxon>Dothideomycetes</taxon>
        <taxon>Pleosporomycetidae</taxon>
        <taxon>Pleosporales</taxon>
        <taxon>Melanommataceae</taxon>
        <taxon>Melanomma</taxon>
    </lineage>
</organism>